<dbReference type="PANTHER" id="PTHR31270:SF1">
    <property type="entry name" value="GLUTAMINYL-PEPTIDE CYCLOTRANSFERASE"/>
    <property type="match status" value="1"/>
</dbReference>
<keyword evidence="3" id="KW-1185">Reference proteome</keyword>
<accession>A0AAD2GBN5</accession>
<keyword evidence="1" id="KW-1133">Transmembrane helix</keyword>
<dbReference type="InterPro" id="IPR007788">
    <property type="entry name" value="QCT"/>
</dbReference>
<evidence type="ECO:0008006" key="4">
    <source>
        <dbReference type="Google" id="ProtNLM"/>
    </source>
</evidence>
<gene>
    <name evidence="2" type="ORF">CYCCA115_LOCUS23540</name>
</gene>
<organism evidence="2 3">
    <name type="scientific">Cylindrotheca closterium</name>
    <dbReference type="NCBI Taxonomy" id="2856"/>
    <lineage>
        <taxon>Eukaryota</taxon>
        <taxon>Sar</taxon>
        <taxon>Stramenopiles</taxon>
        <taxon>Ochrophyta</taxon>
        <taxon>Bacillariophyta</taxon>
        <taxon>Bacillariophyceae</taxon>
        <taxon>Bacillariophycidae</taxon>
        <taxon>Bacillariales</taxon>
        <taxon>Bacillariaceae</taxon>
        <taxon>Cylindrotheca</taxon>
    </lineage>
</organism>
<dbReference type="EMBL" id="CAKOGP040002424">
    <property type="protein sequence ID" value="CAJ1969108.1"/>
    <property type="molecule type" value="Genomic_DNA"/>
</dbReference>
<dbReference type="PANTHER" id="PTHR31270">
    <property type="entry name" value="GLUTAMINYL-PEPTIDE CYCLOTRANSFERASE"/>
    <property type="match status" value="1"/>
</dbReference>
<name>A0AAD2GBN5_9STRA</name>
<keyword evidence="1" id="KW-0472">Membrane</keyword>
<dbReference type="GO" id="GO:0016603">
    <property type="term" value="F:glutaminyl-peptide cyclotransferase activity"/>
    <property type="evidence" value="ECO:0007669"/>
    <property type="project" value="InterPro"/>
</dbReference>
<keyword evidence="1" id="KW-0812">Transmembrane</keyword>
<evidence type="ECO:0000313" key="2">
    <source>
        <dbReference type="EMBL" id="CAJ1969108.1"/>
    </source>
</evidence>
<reference evidence="2" key="1">
    <citation type="submission" date="2023-08" db="EMBL/GenBank/DDBJ databases">
        <authorList>
            <person name="Audoor S."/>
            <person name="Bilcke G."/>
        </authorList>
    </citation>
    <scope>NUCLEOTIDE SEQUENCE</scope>
</reference>
<protein>
    <recommendedName>
        <fullName evidence="4">Glutamine cyclotransferase</fullName>
    </recommendedName>
</protein>
<evidence type="ECO:0000313" key="3">
    <source>
        <dbReference type="Proteomes" id="UP001295423"/>
    </source>
</evidence>
<dbReference type="AlphaFoldDB" id="A0AAD2GBN5"/>
<dbReference type="InterPro" id="IPR011044">
    <property type="entry name" value="Quino_amine_DH_bsu"/>
</dbReference>
<sequence length="387" mass="44111">MSTGSKIVSFHRKTKDRNDAAKFHRHYTFEIIPKTSLSGAMGRSDMEDGSIEMREWNDAEVRTGEEVGYDFDESDGWGKEDRGQCNCKGFVYCLIVTAFIGACVGVYFAVDSGLIALPGAEADSVEEIVEMKNCSLEHHIEWYQKPITTKDGQQYTVIGQIDHDPTSFTQGLTFANGVIYESVGLFKQSKVRILDPNSKEGDVLKSVDMGPKLFGEGMTVWHDKLVQITWKSKRGFIYDIESLEMVQDFKYETTNSEGWGITFDWCKDEFIVTDGSPYLHFWDTSTLEETRKVKAHRLSGEPAKNLNEIEYWRGRVLANVWFEDVILVINPDTGETEKEYDFSMLWPADERHQVGADVFNGISISDDEDMLYVTGKLWNRIHSVKLN</sequence>
<proteinExistence type="predicted"/>
<comment type="caution">
    <text evidence="2">The sequence shown here is derived from an EMBL/GenBank/DDBJ whole genome shotgun (WGS) entry which is preliminary data.</text>
</comment>
<dbReference type="Proteomes" id="UP001295423">
    <property type="component" value="Unassembled WGS sequence"/>
</dbReference>
<dbReference type="Pfam" id="PF05096">
    <property type="entry name" value="Glu_cyclase_2"/>
    <property type="match status" value="1"/>
</dbReference>
<dbReference type="SUPFAM" id="SSF50969">
    <property type="entry name" value="YVTN repeat-like/Quinoprotein amine dehydrogenase"/>
    <property type="match status" value="1"/>
</dbReference>
<evidence type="ECO:0000256" key="1">
    <source>
        <dbReference type="SAM" id="Phobius"/>
    </source>
</evidence>
<feature type="transmembrane region" description="Helical" evidence="1">
    <location>
        <begin position="89"/>
        <end position="110"/>
    </location>
</feature>